<dbReference type="PANTHER" id="PTHR43679:SF2">
    <property type="entry name" value="OCTANOYL-[GCVH]:PROTEIN N-OCTANOYLTRANSFERASE"/>
    <property type="match status" value="1"/>
</dbReference>
<dbReference type="InterPro" id="IPR045864">
    <property type="entry name" value="aa-tRNA-synth_II/BPL/LPL"/>
</dbReference>
<dbReference type="KEGG" id="dor:Desor_4338"/>
<dbReference type="eggNOG" id="COG0095">
    <property type="taxonomic scope" value="Bacteria"/>
</dbReference>
<evidence type="ECO:0000313" key="3">
    <source>
        <dbReference type="Proteomes" id="UP000006346"/>
    </source>
</evidence>
<dbReference type="InterPro" id="IPR004143">
    <property type="entry name" value="BPL_LPL_catalytic"/>
</dbReference>
<evidence type="ECO:0000259" key="1">
    <source>
        <dbReference type="PROSITE" id="PS51733"/>
    </source>
</evidence>
<evidence type="ECO:0000313" key="2">
    <source>
        <dbReference type="EMBL" id="AET69766.1"/>
    </source>
</evidence>
<dbReference type="RefSeq" id="WP_014186573.1">
    <property type="nucleotide sequence ID" value="NC_016584.1"/>
</dbReference>
<proteinExistence type="predicted"/>
<dbReference type="STRING" id="768706.Desor_4338"/>
<protein>
    <submittedName>
        <fullName evidence="2">Lipoate-protein ligase A</fullName>
    </submittedName>
</protein>
<dbReference type="HOGENOM" id="CLU_022986_1_1_9"/>
<dbReference type="AlphaFoldDB" id="G7WJA7"/>
<name>G7WJA7_DESOD</name>
<keyword evidence="2" id="KW-0436">Ligase</keyword>
<feature type="domain" description="BPL/LPL catalytic" evidence="1">
    <location>
        <begin position="23"/>
        <end position="216"/>
    </location>
</feature>
<dbReference type="PANTHER" id="PTHR43679">
    <property type="entry name" value="OCTANOYLTRANSFERASE LIPM-RELATED"/>
    <property type="match status" value="1"/>
</dbReference>
<dbReference type="GO" id="GO:0009249">
    <property type="term" value="P:protein lipoylation"/>
    <property type="evidence" value="ECO:0007669"/>
    <property type="project" value="UniProtKB-ARBA"/>
</dbReference>
<dbReference type="Gene3D" id="3.30.930.10">
    <property type="entry name" value="Bira Bifunctional Protein, Domain 2"/>
    <property type="match status" value="1"/>
</dbReference>
<dbReference type="Proteomes" id="UP000006346">
    <property type="component" value="Chromosome"/>
</dbReference>
<dbReference type="GO" id="GO:0016874">
    <property type="term" value="F:ligase activity"/>
    <property type="evidence" value="ECO:0007669"/>
    <property type="project" value="UniProtKB-KW"/>
</dbReference>
<dbReference type="SUPFAM" id="SSF55681">
    <property type="entry name" value="Class II aaRS and biotin synthetases"/>
    <property type="match status" value="1"/>
</dbReference>
<keyword evidence="3" id="KW-1185">Reference proteome</keyword>
<dbReference type="GO" id="GO:0016740">
    <property type="term" value="F:transferase activity"/>
    <property type="evidence" value="ECO:0007669"/>
    <property type="project" value="UniProtKB-ARBA"/>
</dbReference>
<accession>G7WJA7</accession>
<reference evidence="3" key="1">
    <citation type="submission" date="2011-11" db="EMBL/GenBank/DDBJ databases">
        <title>Complete sequence of Desulfosporosinus orientis DSM 765.</title>
        <authorList>
            <person name="Lucas S."/>
            <person name="Han J."/>
            <person name="Lapidus A."/>
            <person name="Cheng J.-F."/>
            <person name="Goodwin L."/>
            <person name="Pitluck S."/>
            <person name="Peters L."/>
            <person name="Ovchinnikova G."/>
            <person name="Teshima H."/>
            <person name="Detter J.C."/>
            <person name="Han C."/>
            <person name="Tapia R."/>
            <person name="Land M."/>
            <person name="Hauser L."/>
            <person name="Kyrpides N."/>
            <person name="Ivanova N."/>
            <person name="Pagani I."/>
            <person name="Pester M."/>
            <person name="Spring S."/>
            <person name="Ollivier B."/>
            <person name="Rattei T."/>
            <person name="Klenk H.-P."/>
            <person name="Wagner M."/>
            <person name="Loy A."/>
            <person name="Woyke T."/>
        </authorList>
    </citation>
    <scope>NUCLEOTIDE SEQUENCE [LARGE SCALE GENOMIC DNA]</scope>
    <source>
        <strain evidence="3">ATCC 19365 / DSM 765 / NCIMB 8382 / VKM B-1628</strain>
    </source>
</reference>
<dbReference type="Pfam" id="PF21948">
    <property type="entry name" value="LplA-B_cat"/>
    <property type="match status" value="1"/>
</dbReference>
<organism evidence="2 3">
    <name type="scientific">Desulfosporosinus orientis (strain ATCC 19365 / DSM 765 / NCIMB 8382 / VKM B-1628 / Singapore I)</name>
    <name type="common">Desulfotomaculum orientis</name>
    <dbReference type="NCBI Taxonomy" id="768706"/>
    <lineage>
        <taxon>Bacteria</taxon>
        <taxon>Bacillati</taxon>
        <taxon>Bacillota</taxon>
        <taxon>Clostridia</taxon>
        <taxon>Eubacteriales</taxon>
        <taxon>Desulfitobacteriaceae</taxon>
        <taxon>Desulfosporosinus</taxon>
    </lineage>
</organism>
<dbReference type="PATRIC" id="fig|768706.3.peg.4401"/>
<dbReference type="InterPro" id="IPR050664">
    <property type="entry name" value="Octanoyltrans_LipM/LipL"/>
</dbReference>
<dbReference type="OrthoDB" id="9788148at2"/>
<dbReference type="GO" id="GO:0140096">
    <property type="term" value="F:catalytic activity, acting on a protein"/>
    <property type="evidence" value="ECO:0007669"/>
    <property type="project" value="UniProtKB-ARBA"/>
</dbReference>
<gene>
    <name evidence="2" type="ordered locus">Desor_4338</name>
</gene>
<dbReference type="PROSITE" id="PS51733">
    <property type="entry name" value="BPL_LPL_CATALYTIC"/>
    <property type="match status" value="1"/>
</dbReference>
<dbReference type="EMBL" id="CP003108">
    <property type="protein sequence ID" value="AET69766.1"/>
    <property type="molecule type" value="Genomic_DNA"/>
</dbReference>
<sequence>MEFYNLDCVSWFDSQMIYHALAHLNREALIICYPATPYVCAGFHQDISSEVNIKACKALEIPLFRREVGGGLVLLDDRQVFFQIVLHRKNPDIPTNREGFYRKLLQPVIQTLRDFNLAAELRSPCDLIINSKKISGNGAGQIGECYVLVGNILLDFDYEVMSSLIRVPSEGFRQEYLQQMQANLTTLQSETGRTISRQEVIERLKTNFTDTFSLTSTKLDNQVLEQIRILTPMFQSNRWLMETGRRLLYREIKVAENCYIREYQVSLDGPDLTCRLVLDGHRITKITLSDSTGLIPPLFLHRLECALLGKELDFNTLNEACTAVHALNPFNSNKLALTLSGKNGAATAQSSLPYDSKAPIA</sequence>
<reference evidence="2 3" key="2">
    <citation type="journal article" date="2012" name="J. Bacteriol.">
        <title>Complete genome sequences of Desulfosporosinus orientis DSM765T, Desulfosporosinus youngiae DSM17734T, Desulfosporosinus meridiei DSM13257T, and Desulfosporosinus acidiphilus DSM22704T.</title>
        <authorList>
            <person name="Pester M."/>
            <person name="Brambilla E."/>
            <person name="Alazard D."/>
            <person name="Rattei T."/>
            <person name="Weinmaier T."/>
            <person name="Han J."/>
            <person name="Lucas S."/>
            <person name="Lapidus A."/>
            <person name="Cheng J.F."/>
            <person name="Goodwin L."/>
            <person name="Pitluck S."/>
            <person name="Peters L."/>
            <person name="Ovchinnikova G."/>
            <person name="Teshima H."/>
            <person name="Detter J.C."/>
            <person name="Han C.S."/>
            <person name="Tapia R."/>
            <person name="Land M.L."/>
            <person name="Hauser L."/>
            <person name="Kyrpides N.C."/>
            <person name="Ivanova N.N."/>
            <person name="Pagani I."/>
            <person name="Huntmann M."/>
            <person name="Wei C.L."/>
            <person name="Davenport K.W."/>
            <person name="Daligault H."/>
            <person name="Chain P.S."/>
            <person name="Chen A."/>
            <person name="Mavromatis K."/>
            <person name="Markowitz V."/>
            <person name="Szeto E."/>
            <person name="Mikhailova N."/>
            <person name="Pati A."/>
            <person name="Wagner M."/>
            <person name="Woyke T."/>
            <person name="Ollivier B."/>
            <person name="Klenk H.P."/>
            <person name="Spring S."/>
            <person name="Loy A."/>
        </authorList>
    </citation>
    <scope>NUCLEOTIDE SEQUENCE [LARGE SCALE GENOMIC DNA]</scope>
    <source>
        <strain evidence="3">ATCC 19365 / DSM 765 / NCIMB 8382 / VKM B-1628</strain>
    </source>
</reference>